<dbReference type="InterPro" id="IPR039311">
    <property type="entry name" value="FAM187A/B"/>
</dbReference>
<reference evidence="9" key="1">
    <citation type="journal article" date="2007" name="Science">
        <title>Draft genome of the filarial nematode parasite Brugia malayi.</title>
        <authorList>
            <person name="Ghedin E."/>
            <person name="Wang S."/>
            <person name="Spiro D."/>
            <person name="Caler E."/>
            <person name="Zhao Q."/>
            <person name="Crabtree J."/>
            <person name="Allen J.E."/>
            <person name="Delcher A.L."/>
            <person name="Guiliano D.B."/>
            <person name="Miranda-Saavedra D."/>
            <person name="Angiuoli S.V."/>
            <person name="Creasy T."/>
            <person name="Amedeo P."/>
            <person name="Haas B."/>
            <person name="El-Sayed N.M."/>
            <person name="Wortman J.R."/>
            <person name="Feldblyum T."/>
            <person name="Tallon L."/>
            <person name="Schatz M."/>
            <person name="Shumway M."/>
            <person name="Koo H."/>
            <person name="Salzberg S.L."/>
            <person name="Schobel S."/>
            <person name="Pertea M."/>
            <person name="Pop M."/>
            <person name="White O."/>
            <person name="Barton G.J."/>
            <person name="Carlow C.K."/>
            <person name="Crawford M.J."/>
            <person name="Daub J."/>
            <person name="Dimmic M.W."/>
            <person name="Estes C.F."/>
            <person name="Foster J.M."/>
            <person name="Ganatra M."/>
            <person name="Gregory W.F."/>
            <person name="Johnson N.M."/>
            <person name="Jin J."/>
            <person name="Komuniecki R."/>
            <person name="Korf I."/>
            <person name="Kumar S."/>
            <person name="Laney S."/>
            <person name="Li B.W."/>
            <person name="Li W."/>
            <person name="Lindblom T.H."/>
            <person name="Lustigman S."/>
            <person name="Ma D."/>
            <person name="Maina C.V."/>
            <person name="Martin D.M."/>
            <person name="McCarter J.P."/>
            <person name="McReynolds L."/>
            <person name="Mitreva M."/>
            <person name="Nutman T.B."/>
            <person name="Parkinson J."/>
            <person name="Peregrin-Alvarez J.M."/>
            <person name="Poole C."/>
            <person name="Ren Q."/>
            <person name="Saunders L."/>
            <person name="Sluder A.E."/>
            <person name="Smith K."/>
            <person name="Stanke M."/>
            <person name="Unnasch T.R."/>
            <person name="Ware J."/>
            <person name="Wei A.D."/>
            <person name="Weil G."/>
            <person name="Williams D.J."/>
            <person name="Zhang Y."/>
            <person name="Williams S.A."/>
            <person name="Fraser-Liggett C."/>
            <person name="Slatko B."/>
            <person name="Blaxter M.L."/>
            <person name="Scott A.L."/>
        </authorList>
    </citation>
    <scope>NUCLEOTIDE SEQUENCE</scope>
    <source>
        <strain evidence="9">FR3</strain>
    </source>
</reference>
<evidence type="ECO:0000313" key="9">
    <source>
        <dbReference type="Proteomes" id="UP000006672"/>
    </source>
</evidence>
<dbReference type="GeneID" id="6099311"/>
<dbReference type="PANTHER" id="PTHR32178:SF6">
    <property type="entry name" value="IG-LIKE DOMAIN-CONTAINING PROTEIN"/>
    <property type="match status" value="1"/>
</dbReference>
<dbReference type="PANTHER" id="PTHR32178">
    <property type="entry name" value="FAM187"/>
    <property type="match status" value="1"/>
</dbReference>
<evidence type="ECO:0000256" key="3">
    <source>
        <dbReference type="ARBA" id="ARBA00022729"/>
    </source>
</evidence>
<evidence type="ECO:0000256" key="1">
    <source>
        <dbReference type="ARBA" id="ARBA00004479"/>
    </source>
</evidence>
<keyword evidence="9" id="KW-1185">Reference proteome</keyword>
<evidence type="ECO:0000256" key="4">
    <source>
        <dbReference type="ARBA" id="ARBA00022989"/>
    </source>
</evidence>
<evidence type="ECO:0000256" key="7">
    <source>
        <dbReference type="SAM" id="Phobius"/>
    </source>
</evidence>
<comment type="subcellular location">
    <subcellularLocation>
        <location evidence="1">Membrane</location>
        <topology evidence="1">Single-pass type I membrane protein</topology>
    </subcellularLocation>
</comment>
<dbReference type="OrthoDB" id="5794427at2759"/>
<keyword evidence="6" id="KW-0325">Glycoprotein</keyword>
<reference evidence="8" key="2">
    <citation type="submission" date="2019-04" db="EMBL/GenBank/DDBJ databases">
        <authorList>
            <person name="Howe K."/>
            <person name="Paulini M."/>
            <person name="Williams G."/>
        </authorList>
    </citation>
    <scope>NUCLEOTIDE SEQUENCE [LARGE SCALE GENOMIC DNA]</scope>
    <source>
        <strain evidence="8">FR3</strain>
    </source>
</reference>
<organism evidence="8">
    <name type="scientific">Brugia malayi</name>
    <name type="common">Filarial nematode worm</name>
    <dbReference type="NCBI Taxonomy" id="6279"/>
    <lineage>
        <taxon>Eukaryota</taxon>
        <taxon>Metazoa</taxon>
        <taxon>Ecdysozoa</taxon>
        <taxon>Nematoda</taxon>
        <taxon>Chromadorea</taxon>
        <taxon>Rhabditida</taxon>
        <taxon>Spirurina</taxon>
        <taxon>Spiruromorpha</taxon>
        <taxon>Filarioidea</taxon>
        <taxon>Onchocercidae</taxon>
        <taxon>Brugia</taxon>
    </lineage>
</organism>
<keyword evidence="4 7" id="KW-1133">Transmembrane helix</keyword>
<dbReference type="CTD" id="6099311"/>
<evidence type="ECO:0000256" key="5">
    <source>
        <dbReference type="ARBA" id="ARBA00023136"/>
    </source>
</evidence>
<accession>A0A8L7TD73</accession>
<evidence type="ECO:0000313" key="8">
    <source>
        <dbReference type="EMBL" id="VIO94928.1"/>
    </source>
</evidence>
<dbReference type="WBParaSite" id="Bm6404.1">
    <property type="protein sequence ID" value="Bm6404.1"/>
    <property type="gene ID" value="WBGene00226665"/>
</dbReference>
<dbReference type="AlphaFoldDB" id="A0A4E9FH52"/>
<protein>
    <submittedName>
        <fullName evidence="8 10">Uncharacterized protein</fullName>
    </submittedName>
</protein>
<evidence type="ECO:0000256" key="2">
    <source>
        <dbReference type="ARBA" id="ARBA00022692"/>
    </source>
</evidence>
<accession>A0A4E9FH52</accession>
<keyword evidence="2 7" id="KW-0812">Transmembrane</keyword>
<dbReference type="RefSeq" id="XP_042935306.1">
    <property type="nucleotide sequence ID" value="XM_043079372.1"/>
</dbReference>
<evidence type="ECO:0000256" key="6">
    <source>
        <dbReference type="ARBA" id="ARBA00023180"/>
    </source>
</evidence>
<name>A0A4E9FH52_BRUMA</name>
<proteinExistence type="predicted"/>
<gene>
    <name evidence="8" type="primary">Bm6404</name>
    <name evidence="8" type="ORF">BM_BM6404</name>
</gene>
<keyword evidence="3" id="KW-0732">Signal</keyword>
<dbReference type="KEGG" id="bmy:BM_BM6404"/>
<keyword evidence="5 7" id="KW-0472">Membrane</keyword>
<reference evidence="10" key="3">
    <citation type="submission" date="2022-04" db="UniProtKB">
        <authorList>
            <consortium name="WormBaseParasite"/>
        </authorList>
    </citation>
    <scope>IDENTIFICATION</scope>
</reference>
<dbReference type="Proteomes" id="UP000006672">
    <property type="component" value="Unassembled WGS sequence"/>
</dbReference>
<dbReference type="GO" id="GO:0016020">
    <property type="term" value="C:membrane"/>
    <property type="evidence" value="ECO:0007669"/>
    <property type="project" value="UniProtKB-SubCell"/>
</dbReference>
<evidence type="ECO:0000313" key="10">
    <source>
        <dbReference type="WBParaSite" id="Bm6404.1"/>
    </source>
</evidence>
<sequence>MTDKIANLALMAGGNELVEAAQYYENIPGQTDKAVIIIEGVELSDEQKEGYNRKLNSYYRCMKEREKYVKKKVTPIQAIVALRDAELELQCFRCLSPEEQTEVEEVWKPNESFIGKKIRQIIDKVKEFILSQVEYKSKTKTNEWDYHWEKANFEDGTKGWQSIVDIDPSLSIAEKTISLIKKFMQRQKIGPKLGDHFELILSKISRKDMGWYRCIRRINGIANIANIYYIDVITNSTPKIIINKSVKHEMQTMQHQFVNFKLQSNAFATSWSECSNCNTKNGEKRRKIVCHLSIAPGISYDTFSNSTISYMQLFYVIPCRSSLVPIELRNILWPIQDIVHVENCYVPCTKAKIEQTRLIMSKNEFGRNIIIDKIPPGEYQMNERLPPLRKAVKREVIQAFENDPYILSCPQKEFGTFWALNETYISSVSLLAQYPDKRIYIDGDNQLIINYLTLDDDESFFSCHRAYDGDVLRTFSLVVNKGKQRQEIVEYVNFGIRYGAFLLIILMVLSITLNVSVQSEKHRRDTAIERYTSKQVKQTK</sequence>
<feature type="transmembrane region" description="Helical" evidence="7">
    <location>
        <begin position="498"/>
        <end position="517"/>
    </location>
</feature>
<dbReference type="EMBL" id="CAAKNF010000193">
    <property type="protein sequence ID" value="VIO94928.1"/>
    <property type="molecule type" value="Genomic_DNA"/>
</dbReference>